<keyword evidence="4" id="KW-0963">Cytoplasm</keyword>
<dbReference type="Proteomes" id="UP000193978">
    <property type="component" value="Chromosome"/>
</dbReference>
<dbReference type="STRING" id="655015.B1812_18535"/>
<keyword evidence="8" id="KW-0067">ATP-binding</keyword>
<dbReference type="GO" id="GO:0005737">
    <property type="term" value="C:cytoplasm"/>
    <property type="evidence" value="ECO:0007669"/>
    <property type="project" value="UniProtKB-SubCell"/>
</dbReference>
<dbReference type="InterPro" id="IPR011009">
    <property type="entry name" value="Kinase-like_dom_sf"/>
</dbReference>
<evidence type="ECO:0000256" key="2">
    <source>
        <dbReference type="ARBA" id="ARBA00007599"/>
    </source>
</evidence>
<dbReference type="SUPFAM" id="SSF52540">
    <property type="entry name" value="P-loop containing nucleoside triphosphate hydrolases"/>
    <property type="match status" value="1"/>
</dbReference>
<dbReference type="AlphaFoldDB" id="A0A1W6MYV6"/>
<keyword evidence="6" id="KW-0479">Metal-binding</keyword>
<keyword evidence="13" id="KW-1185">Reference proteome</keyword>
<accession>A0A1W6MYV6</accession>
<dbReference type="EMBL" id="CP019948">
    <property type="protein sequence ID" value="ARN82758.1"/>
    <property type="molecule type" value="Genomic_DNA"/>
</dbReference>
<keyword evidence="12" id="KW-0808">Transferase</keyword>
<name>A0A1W6MYV6_9HYPH</name>
<keyword evidence="5" id="KW-0819">tRNA processing</keyword>
<dbReference type="Pfam" id="PF02367">
    <property type="entry name" value="TsaE"/>
    <property type="match status" value="1"/>
</dbReference>
<protein>
    <recommendedName>
        <fullName evidence="3">tRNA threonylcarbamoyladenosine biosynthesis protein TsaE</fullName>
    </recommendedName>
    <alternativeName>
        <fullName evidence="10">t(6)A37 threonylcarbamoyladenosine biosynthesis protein TsaE</fullName>
    </alternativeName>
</protein>
<proteinExistence type="inferred from homology"/>
<dbReference type="PANTHER" id="PTHR33540">
    <property type="entry name" value="TRNA THREONYLCARBAMOYLADENOSINE BIOSYNTHESIS PROTEIN TSAE"/>
    <property type="match status" value="1"/>
</dbReference>
<dbReference type="InterPro" id="IPR027417">
    <property type="entry name" value="P-loop_NTPase"/>
</dbReference>
<dbReference type="InterPro" id="IPR003442">
    <property type="entry name" value="T6A_TsaE"/>
</dbReference>
<dbReference type="GO" id="GO:0046872">
    <property type="term" value="F:metal ion binding"/>
    <property type="evidence" value="ECO:0007669"/>
    <property type="project" value="UniProtKB-KW"/>
</dbReference>
<organism evidence="12 13">
    <name type="scientific">Methylocystis bryophila</name>
    <dbReference type="NCBI Taxonomy" id="655015"/>
    <lineage>
        <taxon>Bacteria</taxon>
        <taxon>Pseudomonadati</taxon>
        <taxon>Pseudomonadota</taxon>
        <taxon>Alphaproteobacteria</taxon>
        <taxon>Hyphomicrobiales</taxon>
        <taxon>Methylocystaceae</taxon>
        <taxon>Methylocystis</taxon>
    </lineage>
</organism>
<evidence type="ECO:0000256" key="6">
    <source>
        <dbReference type="ARBA" id="ARBA00022723"/>
    </source>
</evidence>
<evidence type="ECO:0000313" key="13">
    <source>
        <dbReference type="Proteomes" id="UP000193978"/>
    </source>
</evidence>
<evidence type="ECO:0000256" key="9">
    <source>
        <dbReference type="ARBA" id="ARBA00022842"/>
    </source>
</evidence>
<evidence type="ECO:0000256" key="1">
    <source>
        <dbReference type="ARBA" id="ARBA00004496"/>
    </source>
</evidence>
<dbReference type="Gene3D" id="3.40.50.300">
    <property type="entry name" value="P-loop containing nucleotide triphosphate hydrolases"/>
    <property type="match status" value="1"/>
</dbReference>
<dbReference type="InterPro" id="IPR002575">
    <property type="entry name" value="Aminoglycoside_PTrfase"/>
</dbReference>
<dbReference type="NCBIfam" id="TIGR00150">
    <property type="entry name" value="T6A_YjeE"/>
    <property type="match status" value="1"/>
</dbReference>
<evidence type="ECO:0000256" key="4">
    <source>
        <dbReference type="ARBA" id="ARBA00022490"/>
    </source>
</evidence>
<evidence type="ECO:0000256" key="8">
    <source>
        <dbReference type="ARBA" id="ARBA00022840"/>
    </source>
</evidence>
<dbReference type="Gene3D" id="3.30.200.20">
    <property type="entry name" value="Phosphorylase Kinase, domain 1"/>
    <property type="match status" value="1"/>
</dbReference>
<gene>
    <name evidence="12" type="ORF">B1812_18535</name>
</gene>
<dbReference type="Pfam" id="PF01636">
    <property type="entry name" value="APH"/>
    <property type="match status" value="1"/>
</dbReference>
<comment type="similarity">
    <text evidence="2">Belongs to the TsaE family.</text>
</comment>
<evidence type="ECO:0000256" key="7">
    <source>
        <dbReference type="ARBA" id="ARBA00022741"/>
    </source>
</evidence>
<evidence type="ECO:0000256" key="10">
    <source>
        <dbReference type="ARBA" id="ARBA00032441"/>
    </source>
</evidence>
<dbReference type="Gene3D" id="3.90.1200.10">
    <property type="match status" value="1"/>
</dbReference>
<dbReference type="PANTHER" id="PTHR33540:SF2">
    <property type="entry name" value="TRNA THREONYLCARBAMOYLADENOSINE BIOSYNTHESIS PROTEIN TSAE"/>
    <property type="match status" value="1"/>
</dbReference>
<keyword evidence="7" id="KW-0547">Nucleotide-binding</keyword>
<evidence type="ECO:0000256" key="3">
    <source>
        <dbReference type="ARBA" id="ARBA00019010"/>
    </source>
</evidence>
<evidence type="ECO:0000256" key="5">
    <source>
        <dbReference type="ARBA" id="ARBA00022694"/>
    </source>
</evidence>
<dbReference type="RefSeq" id="WP_085772895.1">
    <property type="nucleotide sequence ID" value="NZ_AP027149.1"/>
</dbReference>
<keyword evidence="9" id="KW-0460">Magnesium</keyword>
<evidence type="ECO:0000313" key="12">
    <source>
        <dbReference type="EMBL" id="ARN82758.1"/>
    </source>
</evidence>
<comment type="subcellular location">
    <subcellularLocation>
        <location evidence="1">Cytoplasm</location>
    </subcellularLocation>
</comment>
<dbReference type="GO" id="GO:0016740">
    <property type="term" value="F:transferase activity"/>
    <property type="evidence" value="ECO:0007669"/>
    <property type="project" value="UniProtKB-KW"/>
</dbReference>
<reference evidence="12 13" key="1">
    <citation type="submission" date="2017-02" db="EMBL/GenBank/DDBJ databases">
        <authorList>
            <person name="Peterson S.W."/>
        </authorList>
    </citation>
    <scope>NUCLEOTIDE SEQUENCE [LARGE SCALE GENOMIC DNA]</scope>
    <source>
        <strain evidence="12 13">S285</strain>
    </source>
</reference>
<dbReference type="KEGG" id="mbry:B1812_18535"/>
<dbReference type="OrthoDB" id="9809275at2"/>
<dbReference type="GO" id="GO:0002949">
    <property type="term" value="P:tRNA threonylcarbamoyladenosine modification"/>
    <property type="evidence" value="ECO:0007669"/>
    <property type="project" value="InterPro"/>
</dbReference>
<sequence length="513" mass="56655">MNDDATQSVWRIEADSEAATAAIAADLASLLRGGDVVALSGELGVGKTAFARALIRAIAKDPTIEAPSPSFTLMQVYEGDFGKIVHADFYRIEAVHELAELGWEDVVQDAIVLVEWPERSKEIMDADHLDVALSYASEIGPNARMVTISGHGAFAKRLEAFKSLREFLRQAGWDDAHRAFLQGDASSRSYETMRKPNGESAILMISPARPDGPPIRFGRSYSAIARLAESIRAFVAVAEGLAAQGFSAPKIIARDLDAGLAIVEDLGREGLVHAEGPIPERYEWAIEALAILHSRSLPTVLPLSDGGTYRIPPYDIDALLIEVELLLDWYVDRAAKTIVPSGARAVFIKLWRHALNECCTAGTTWTLRDFHSPNLLWLPGREGVQRVGMIDFQDCVLGHPAYDVASLAQDARVTVPDELELRLIASYARKRRQLDESFEMTSFARAYAILGAQRATKILGIFARLDQRDGKPQYLAHMPRVQRYLLKGLRHPALQDIARWYATHLPHLFANDA</sequence>
<dbReference type="SUPFAM" id="SSF56112">
    <property type="entry name" value="Protein kinase-like (PK-like)"/>
    <property type="match status" value="1"/>
</dbReference>
<feature type="domain" description="Aminoglycoside phosphotransferase" evidence="11">
    <location>
        <begin position="181"/>
        <end position="435"/>
    </location>
</feature>
<dbReference type="GO" id="GO:0005524">
    <property type="term" value="F:ATP binding"/>
    <property type="evidence" value="ECO:0007669"/>
    <property type="project" value="UniProtKB-KW"/>
</dbReference>
<evidence type="ECO:0000259" key="11">
    <source>
        <dbReference type="Pfam" id="PF01636"/>
    </source>
</evidence>